<proteinExistence type="predicted"/>
<dbReference type="EMBL" id="JACNYL010000002">
    <property type="protein sequence ID" value="MBD1421642.1"/>
    <property type="molecule type" value="Genomic_DNA"/>
</dbReference>
<accession>A0ABR7XRZ3</accession>
<dbReference type="RefSeq" id="WP_190313388.1">
    <property type="nucleotide sequence ID" value="NZ_JACNYL010000002.1"/>
</dbReference>
<sequence length="312" mass="36073">MKINHSLAPLILSALFTFSCHNRTIENNIIRIDSEQEWLQELDGEWAVQNDWRDSTLTFSNTKNKNFKQEIFPAYNTITFNHKNNTIEVKTYGEFGCGVGAIQNLTISNSKWNLKKGVLNLKFDYSDYSGQHHLENAYSIERTENQLILKKVDSIHLDTNKEISTAQTDLLATLPVRDFPITDSTNFDNFKTSGMPDKGFLKRINFKTKHTDAKKFRLNYKIPYAENFTSIVVGYQSGDHELFALLITLNKENEIIDMLEIAYDEIAESAFRKTSKIEKDKIVVTSWNWMGEEPVAETETYILQNDGRFRLL</sequence>
<evidence type="ECO:0000313" key="1">
    <source>
        <dbReference type="EMBL" id="MBD1421642.1"/>
    </source>
</evidence>
<dbReference type="PROSITE" id="PS51257">
    <property type="entry name" value="PROKAR_LIPOPROTEIN"/>
    <property type="match status" value="1"/>
</dbReference>
<name>A0ABR7XRZ3_9SPHI</name>
<protein>
    <recommendedName>
        <fullName evidence="3">Lipocalin-like domain-containing protein</fullName>
    </recommendedName>
</protein>
<organism evidence="1 2">
    <name type="scientific">Sphingobacterium chuzhouense</name>
    <dbReference type="NCBI Taxonomy" id="1742264"/>
    <lineage>
        <taxon>Bacteria</taxon>
        <taxon>Pseudomonadati</taxon>
        <taxon>Bacteroidota</taxon>
        <taxon>Sphingobacteriia</taxon>
        <taxon>Sphingobacteriales</taxon>
        <taxon>Sphingobacteriaceae</taxon>
        <taxon>Sphingobacterium</taxon>
    </lineage>
</organism>
<evidence type="ECO:0000313" key="2">
    <source>
        <dbReference type="Proteomes" id="UP000651112"/>
    </source>
</evidence>
<evidence type="ECO:0008006" key="3">
    <source>
        <dbReference type="Google" id="ProtNLM"/>
    </source>
</evidence>
<gene>
    <name evidence="1" type="ORF">H8B21_08700</name>
</gene>
<keyword evidence="2" id="KW-1185">Reference proteome</keyword>
<dbReference type="Proteomes" id="UP000651112">
    <property type="component" value="Unassembled WGS sequence"/>
</dbReference>
<comment type="caution">
    <text evidence="1">The sequence shown here is derived from an EMBL/GenBank/DDBJ whole genome shotgun (WGS) entry which is preliminary data.</text>
</comment>
<reference evidence="1 2" key="1">
    <citation type="submission" date="2020-08" db="EMBL/GenBank/DDBJ databases">
        <title>Sphingobacterium sp. DN00404 isolated from aquaculture water.</title>
        <authorList>
            <person name="Zhang M."/>
        </authorList>
    </citation>
    <scope>NUCLEOTIDE SEQUENCE [LARGE SCALE GENOMIC DNA]</scope>
    <source>
        <strain evidence="1 2">KCTC 42746</strain>
    </source>
</reference>